<dbReference type="PANTHER" id="PTHR30303">
    <property type="entry name" value="HYDROGENASE ISOENZYMES FORMATION PROTEIN HYPE"/>
    <property type="match status" value="1"/>
</dbReference>
<dbReference type="PIRSF" id="PIRSF005644">
    <property type="entry name" value="Hdrgns_mtr_HypE"/>
    <property type="match status" value="1"/>
</dbReference>
<evidence type="ECO:0000259" key="2">
    <source>
        <dbReference type="Pfam" id="PF00586"/>
    </source>
</evidence>
<organism evidence="4 5">
    <name type="scientific">Ignicoccus hospitalis (strain KIN4/I / DSM 18386 / JCM 14125)</name>
    <dbReference type="NCBI Taxonomy" id="453591"/>
    <lineage>
        <taxon>Archaea</taxon>
        <taxon>Thermoproteota</taxon>
        <taxon>Thermoprotei</taxon>
        <taxon>Desulfurococcales</taxon>
        <taxon>Desulfurococcaceae</taxon>
        <taxon>Ignicoccus</taxon>
    </lineage>
</organism>
<name>A8A9S1_IGNH4</name>
<dbReference type="GeneID" id="5561981"/>
<dbReference type="RefSeq" id="WP_011998525.1">
    <property type="nucleotide sequence ID" value="NC_009776.1"/>
</dbReference>
<evidence type="ECO:0000313" key="4">
    <source>
        <dbReference type="EMBL" id="ABU81673.1"/>
    </source>
</evidence>
<gene>
    <name evidence="4" type="ordered locus">Igni_0490</name>
</gene>
<evidence type="ECO:0000259" key="3">
    <source>
        <dbReference type="Pfam" id="PF02769"/>
    </source>
</evidence>
<dbReference type="InterPro" id="IPR016188">
    <property type="entry name" value="PurM-like_N"/>
</dbReference>
<dbReference type="eggNOG" id="arCOG00636">
    <property type="taxonomic scope" value="Archaea"/>
</dbReference>
<dbReference type="EMBL" id="CP000816">
    <property type="protein sequence ID" value="ABU81673.1"/>
    <property type="molecule type" value="Genomic_DNA"/>
</dbReference>
<dbReference type="InterPro" id="IPR010918">
    <property type="entry name" value="PurM-like_C_dom"/>
</dbReference>
<dbReference type="PANTHER" id="PTHR30303:SF0">
    <property type="entry name" value="CARBAMOYL DEHYDRATASE HYPE"/>
    <property type="match status" value="1"/>
</dbReference>
<dbReference type="Pfam" id="PF02769">
    <property type="entry name" value="AIRS_C"/>
    <property type="match status" value="1"/>
</dbReference>
<dbReference type="STRING" id="453591.Igni_0490"/>
<dbReference type="InterPro" id="IPR036921">
    <property type="entry name" value="PurM-like_N_sf"/>
</dbReference>
<dbReference type="Gene3D" id="3.30.1330.10">
    <property type="entry name" value="PurM-like, N-terminal domain"/>
    <property type="match status" value="1"/>
</dbReference>
<proteinExistence type="inferred from homology"/>
<dbReference type="SUPFAM" id="SSF56042">
    <property type="entry name" value="PurM C-terminal domain-like"/>
    <property type="match status" value="1"/>
</dbReference>
<reference evidence="4 5" key="1">
    <citation type="journal article" date="2008" name="Genome Biol.">
        <title>A genomic analysis of the archaeal system Ignicoccus hospitalis-Nanoarchaeum equitans.</title>
        <authorList>
            <person name="Podar M."/>
            <person name="Anderson I."/>
            <person name="Makarova K.S."/>
            <person name="Elkins J.G."/>
            <person name="Ivanova N."/>
            <person name="Wall M.A."/>
            <person name="Lykidis A."/>
            <person name="Mavromatis K."/>
            <person name="Sun H."/>
            <person name="Hudson M.E."/>
            <person name="Chen W."/>
            <person name="Deciu C."/>
            <person name="Hutchison D."/>
            <person name="Eads J.R."/>
            <person name="Anderson A."/>
            <person name="Fernandes F."/>
            <person name="Szeto E."/>
            <person name="Lapidus A."/>
            <person name="Kyrpides N.C."/>
            <person name="Saier M.H.Jr."/>
            <person name="Richardson P.M."/>
            <person name="Rachel R."/>
            <person name="Huber H."/>
            <person name="Eisen J.A."/>
            <person name="Koonin E.V."/>
            <person name="Keller M."/>
            <person name="Stetter K.O."/>
        </authorList>
    </citation>
    <scope>NUCLEOTIDE SEQUENCE [LARGE SCALE GENOMIC DNA]</scope>
    <source>
        <strain evidence="5">KIN4/I / DSM 18386 / JCM 14125</strain>
    </source>
</reference>
<keyword evidence="5" id="KW-1185">Reference proteome</keyword>
<dbReference type="NCBIfam" id="TIGR02124">
    <property type="entry name" value="hypE"/>
    <property type="match status" value="1"/>
</dbReference>
<dbReference type="InterPro" id="IPR011854">
    <property type="entry name" value="HypE"/>
</dbReference>
<dbReference type="Pfam" id="PF00586">
    <property type="entry name" value="AIRS"/>
    <property type="match status" value="1"/>
</dbReference>
<dbReference type="KEGG" id="iho:Igni_0490"/>
<dbReference type="SUPFAM" id="SSF55326">
    <property type="entry name" value="PurM N-terminal domain-like"/>
    <property type="match status" value="1"/>
</dbReference>
<dbReference type="Proteomes" id="UP000000262">
    <property type="component" value="Chromosome"/>
</dbReference>
<feature type="domain" description="PurM-like C-terminal" evidence="3">
    <location>
        <begin position="164"/>
        <end position="311"/>
    </location>
</feature>
<comment type="similarity">
    <text evidence="1">Belongs to the HypE family.</text>
</comment>
<dbReference type="Gene3D" id="3.90.650.10">
    <property type="entry name" value="PurM-like C-terminal domain"/>
    <property type="match status" value="1"/>
</dbReference>
<dbReference type="InterPro" id="IPR036676">
    <property type="entry name" value="PurM-like_C_sf"/>
</dbReference>
<evidence type="ECO:0000313" key="5">
    <source>
        <dbReference type="Proteomes" id="UP000000262"/>
    </source>
</evidence>
<feature type="domain" description="PurM-like N-terminal" evidence="2">
    <location>
        <begin position="40"/>
        <end position="153"/>
    </location>
</feature>
<dbReference type="GO" id="GO:0051604">
    <property type="term" value="P:protein maturation"/>
    <property type="evidence" value="ECO:0007669"/>
    <property type="project" value="TreeGrafter"/>
</dbReference>
<dbReference type="OrthoDB" id="31494at2157"/>
<protein>
    <submittedName>
        <fullName evidence="4">Hydrogenase expression/formation protein HypE</fullName>
    </submittedName>
</protein>
<dbReference type="CDD" id="cd02197">
    <property type="entry name" value="HypE"/>
    <property type="match status" value="1"/>
</dbReference>
<dbReference type="AlphaFoldDB" id="A8A9S1"/>
<dbReference type="HOGENOM" id="CLU_049733_0_0_2"/>
<sequence length="337" mass="35469">MSVTLAVGGGGRETEEFIKNFILPLFKIRSLGSVGLDDLEDGAAVPIGDNKYLVVSVDSYTVSPPFFPGGDIGKLAATGSLNDVAVMGAEPKALMDAIIVEEGFKLSDLKTILKSMSEVTNSLNVALLGGDTKVMPKGSVDKIVISTVGIGIAEGPLLTLDRGEPGDKVLVTGPVGDHGATILALQFGLQVKTLKSDVRPVWPAVKALREALGEDLKAAKDPTRGGLAMALNELAERSKTTVYVEEARVPIREAVKEYAEMLGVEPLALASEGQAVFVVKGDRAEEALEVLRKAGFEEAAIIGELRKGKPGYVISRTPVGGLRLLEKPSGELVPRIC</sequence>
<evidence type="ECO:0000256" key="1">
    <source>
        <dbReference type="ARBA" id="ARBA00006243"/>
    </source>
</evidence>
<dbReference type="PhylomeDB" id="A8A9S1"/>
<accession>A8A9S1</accession>